<dbReference type="EMBL" id="DS113467">
    <property type="protein sequence ID" value="EAY04722.1"/>
    <property type="molecule type" value="Genomic_DNA"/>
</dbReference>
<keyword evidence="4" id="KW-1185">Reference proteome</keyword>
<dbReference type="STRING" id="5722.A2ERJ5"/>
<dbReference type="Proteomes" id="UP000001542">
    <property type="component" value="Unassembled WGS sequence"/>
</dbReference>
<reference evidence="3" key="1">
    <citation type="submission" date="2006-10" db="EMBL/GenBank/DDBJ databases">
        <authorList>
            <person name="Amadeo P."/>
            <person name="Zhao Q."/>
            <person name="Wortman J."/>
            <person name="Fraser-Liggett C."/>
            <person name="Carlton J."/>
        </authorList>
    </citation>
    <scope>NUCLEOTIDE SEQUENCE</scope>
    <source>
        <strain evidence="3">G3</strain>
    </source>
</reference>
<sequence>MLNFLFIYTFSANSTVTPSPTKITPSPTQVVTKTPSPTPNITNSPEKTPAPSPNATKIPDRTPLPTLQPTSPPATKIITPSATEKHEEVITTTPSLEPTIDVPTPNVPTPLPTYNSYSQEAFITFLLIIVLAAIGIIILYKKHRNAEDNEIEYTRAIIGDDAFEFSQMDTI</sequence>
<evidence type="ECO:0000256" key="1">
    <source>
        <dbReference type="SAM" id="MobiDB-lite"/>
    </source>
</evidence>
<feature type="transmembrane region" description="Helical" evidence="2">
    <location>
        <begin position="121"/>
        <end position="140"/>
    </location>
</feature>
<feature type="compositionally biased region" description="Low complexity" evidence="1">
    <location>
        <begin position="16"/>
        <end position="45"/>
    </location>
</feature>
<name>A2ERJ5_TRIV3</name>
<dbReference type="AlphaFoldDB" id="A2ERJ5"/>
<protein>
    <submittedName>
        <fullName evidence="3">Uncharacterized protein</fullName>
    </submittedName>
</protein>
<dbReference type="RefSeq" id="XP_001316945.1">
    <property type="nucleotide sequence ID" value="XM_001316910.1"/>
</dbReference>
<proteinExistence type="predicted"/>
<evidence type="ECO:0000313" key="3">
    <source>
        <dbReference type="EMBL" id="EAY04722.1"/>
    </source>
</evidence>
<feature type="region of interest" description="Disordered" evidence="1">
    <location>
        <begin position="16"/>
        <end position="77"/>
    </location>
</feature>
<evidence type="ECO:0000313" key="4">
    <source>
        <dbReference type="Proteomes" id="UP000001542"/>
    </source>
</evidence>
<organism evidence="3 4">
    <name type="scientific">Trichomonas vaginalis (strain ATCC PRA-98 / G3)</name>
    <dbReference type="NCBI Taxonomy" id="412133"/>
    <lineage>
        <taxon>Eukaryota</taxon>
        <taxon>Metamonada</taxon>
        <taxon>Parabasalia</taxon>
        <taxon>Trichomonadida</taxon>
        <taxon>Trichomonadidae</taxon>
        <taxon>Trichomonas</taxon>
    </lineage>
</organism>
<dbReference type="VEuPathDB" id="TrichDB:TVAGG3_0284890"/>
<keyword evidence="2" id="KW-1133">Transmembrane helix</keyword>
<keyword evidence="2" id="KW-0812">Transmembrane</keyword>
<reference evidence="3" key="2">
    <citation type="journal article" date="2007" name="Science">
        <title>Draft genome sequence of the sexually transmitted pathogen Trichomonas vaginalis.</title>
        <authorList>
            <person name="Carlton J.M."/>
            <person name="Hirt R.P."/>
            <person name="Silva J.C."/>
            <person name="Delcher A.L."/>
            <person name="Schatz M."/>
            <person name="Zhao Q."/>
            <person name="Wortman J.R."/>
            <person name="Bidwell S.L."/>
            <person name="Alsmark U.C.M."/>
            <person name="Besteiro S."/>
            <person name="Sicheritz-Ponten T."/>
            <person name="Noel C.J."/>
            <person name="Dacks J.B."/>
            <person name="Foster P.G."/>
            <person name="Simillion C."/>
            <person name="Van de Peer Y."/>
            <person name="Miranda-Saavedra D."/>
            <person name="Barton G.J."/>
            <person name="Westrop G.D."/>
            <person name="Mueller S."/>
            <person name="Dessi D."/>
            <person name="Fiori P.L."/>
            <person name="Ren Q."/>
            <person name="Paulsen I."/>
            <person name="Zhang H."/>
            <person name="Bastida-Corcuera F.D."/>
            <person name="Simoes-Barbosa A."/>
            <person name="Brown M.T."/>
            <person name="Hayes R.D."/>
            <person name="Mukherjee M."/>
            <person name="Okumura C.Y."/>
            <person name="Schneider R."/>
            <person name="Smith A.J."/>
            <person name="Vanacova S."/>
            <person name="Villalvazo M."/>
            <person name="Haas B.J."/>
            <person name="Pertea M."/>
            <person name="Feldblyum T.V."/>
            <person name="Utterback T.R."/>
            <person name="Shu C.L."/>
            <person name="Osoegawa K."/>
            <person name="de Jong P.J."/>
            <person name="Hrdy I."/>
            <person name="Horvathova L."/>
            <person name="Zubacova Z."/>
            <person name="Dolezal P."/>
            <person name="Malik S.B."/>
            <person name="Logsdon J.M. Jr."/>
            <person name="Henze K."/>
            <person name="Gupta A."/>
            <person name="Wang C.C."/>
            <person name="Dunne R.L."/>
            <person name="Upcroft J.A."/>
            <person name="Upcroft P."/>
            <person name="White O."/>
            <person name="Salzberg S.L."/>
            <person name="Tang P."/>
            <person name="Chiu C.-H."/>
            <person name="Lee Y.-S."/>
            <person name="Embley T.M."/>
            <person name="Coombs G.H."/>
            <person name="Mottram J.C."/>
            <person name="Tachezy J."/>
            <person name="Fraser-Liggett C.M."/>
            <person name="Johnson P.J."/>
        </authorList>
    </citation>
    <scope>NUCLEOTIDE SEQUENCE [LARGE SCALE GENOMIC DNA]</scope>
    <source>
        <strain evidence="3">G3</strain>
    </source>
</reference>
<accession>A2ERJ5</accession>
<dbReference type="InParanoid" id="A2ERJ5"/>
<gene>
    <name evidence="3" type="ORF">TVAG_059200</name>
</gene>
<dbReference type="VEuPathDB" id="TrichDB:TVAG_059200"/>
<dbReference type="KEGG" id="tva:4762586"/>
<evidence type="ECO:0000256" key="2">
    <source>
        <dbReference type="SAM" id="Phobius"/>
    </source>
</evidence>
<feature type="compositionally biased region" description="Low complexity" evidence="1">
    <location>
        <begin position="63"/>
        <end position="75"/>
    </location>
</feature>
<keyword evidence="2" id="KW-0472">Membrane</keyword>